<dbReference type="AlphaFoldDB" id="B8I291"/>
<keyword evidence="2" id="KW-1185">Reference proteome</keyword>
<proteinExistence type="predicted"/>
<dbReference type="EMBL" id="CP001348">
    <property type="protein sequence ID" value="ACL77754.1"/>
    <property type="molecule type" value="Genomic_DNA"/>
</dbReference>
<gene>
    <name evidence="1" type="ordered locus">Ccel_3466</name>
</gene>
<dbReference type="Proteomes" id="UP000001349">
    <property type="component" value="Chromosome"/>
</dbReference>
<dbReference type="Pfam" id="PF03698">
    <property type="entry name" value="UPF0180"/>
    <property type="match status" value="1"/>
</dbReference>
<dbReference type="OrthoDB" id="1708042at2"/>
<dbReference type="eggNOG" id="ENOG5030045">
    <property type="taxonomic scope" value="Bacteria"/>
</dbReference>
<organism evidence="1 2">
    <name type="scientific">Ruminiclostridium cellulolyticum (strain ATCC 35319 / DSM 5812 / JCM 6584 / H10)</name>
    <name type="common">Clostridium cellulolyticum</name>
    <dbReference type="NCBI Taxonomy" id="394503"/>
    <lineage>
        <taxon>Bacteria</taxon>
        <taxon>Bacillati</taxon>
        <taxon>Bacillota</taxon>
        <taxon>Clostridia</taxon>
        <taxon>Eubacteriales</taxon>
        <taxon>Oscillospiraceae</taxon>
        <taxon>Ruminiclostridium</taxon>
    </lineage>
</organism>
<evidence type="ECO:0000313" key="2">
    <source>
        <dbReference type="Proteomes" id="UP000001349"/>
    </source>
</evidence>
<dbReference type="HOGENOM" id="CLU_187365_0_0_9"/>
<evidence type="ECO:0008006" key="3">
    <source>
        <dbReference type="Google" id="ProtNLM"/>
    </source>
</evidence>
<reference evidence="1 2" key="1">
    <citation type="submission" date="2009-01" db="EMBL/GenBank/DDBJ databases">
        <title>Complete sequence of Clostridium cellulolyticum H10.</title>
        <authorList>
            <consortium name="US DOE Joint Genome Institute"/>
            <person name="Lucas S."/>
            <person name="Copeland A."/>
            <person name="Lapidus A."/>
            <person name="Glavina del Rio T."/>
            <person name="Dalin E."/>
            <person name="Tice H."/>
            <person name="Bruce D."/>
            <person name="Goodwin L."/>
            <person name="Pitluck S."/>
            <person name="Chertkov O."/>
            <person name="Saunders E."/>
            <person name="Brettin T."/>
            <person name="Detter J.C."/>
            <person name="Han C."/>
            <person name="Larimer F."/>
            <person name="Land M."/>
            <person name="Hauser L."/>
            <person name="Kyrpides N."/>
            <person name="Ivanova N."/>
            <person name="Zhou J."/>
            <person name="Richardson P."/>
        </authorList>
    </citation>
    <scope>NUCLEOTIDE SEQUENCE [LARGE SCALE GENOMIC DNA]</scope>
    <source>
        <strain evidence="2">ATCC 35319 / DSM 5812 / JCM 6584 / H10</strain>
    </source>
</reference>
<sequence>MNQKIAIEPNLTPIKEYLAQKGYSVENIDYGQGATKNNYDAIIVSGVETNIMGIEDTSSKAIVIDADGMTAEQVYQELQSQLH</sequence>
<dbReference type="RefSeq" id="WP_015926806.1">
    <property type="nucleotide sequence ID" value="NC_011898.1"/>
</dbReference>
<evidence type="ECO:0000313" key="1">
    <source>
        <dbReference type="EMBL" id="ACL77754.1"/>
    </source>
</evidence>
<dbReference type="STRING" id="394503.Ccel_3466"/>
<dbReference type="KEGG" id="cce:Ccel_3466"/>
<protein>
    <recommendedName>
        <fullName evidence="3">YkuS family protein</fullName>
    </recommendedName>
</protein>
<dbReference type="InterPro" id="IPR005370">
    <property type="entry name" value="UPF0180"/>
</dbReference>
<name>B8I291_RUMCH</name>
<accession>B8I291</accession>